<gene>
    <name evidence="1" type="ORF">METZ01_LOCUS513556</name>
</gene>
<organism evidence="1">
    <name type="scientific">marine metagenome</name>
    <dbReference type="NCBI Taxonomy" id="408172"/>
    <lineage>
        <taxon>unclassified sequences</taxon>
        <taxon>metagenomes</taxon>
        <taxon>ecological metagenomes</taxon>
    </lineage>
</organism>
<dbReference type="AlphaFoldDB" id="A0A383EUT8"/>
<accession>A0A383EUT8</accession>
<sequence>MSSHFSNGSETNPRFAFFCAEIYSSVSFWKSEFRFSVFFLVASINSSERG</sequence>
<proteinExistence type="predicted"/>
<name>A0A383EUT8_9ZZZZ</name>
<reference evidence="1" key="1">
    <citation type="submission" date="2018-05" db="EMBL/GenBank/DDBJ databases">
        <authorList>
            <person name="Lanie J.A."/>
            <person name="Ng W.-L."/>
            <person name="Kazmierczak K.M."/>
            <person name="Andrzejewski T.M."/>
            <person name="Davidsen T.M."/>
            <person name="Wayne K.J."/>
            <person name="Tettelin H."/>
            <person name="Glass J.I."/>
            <person name="Rusch D."/>
            <person name="Podicherti R."/>
            <person name="Tsui H.-C.T."/>
            <person name="Winkler M.E."/>
        </authorList>
    </citation>
    <scope>NUCLEOTIDE SEQUENCE</scope>
</reference>
<protein>
    <submittedName>
        <fullName evidence="1">Uncharacterized protein</fullName>
    </submittedName>
</protein>
<evidence type="ECO:0000313" key="1">
    <source>
        <dbReference type="EMBL" id="SVE60702.1"/>
    </source>
</evidence>
<dbReference type="EMBL" id="UINC01229114">
    <property type="protein sequence ID" value="SVE60702.1"/>
    <property type="molecule type" value="Genomic_DNA"/>
</dbReference>